<keyword evidence="8" id="KW-1185">Reference proteome</keyword>
<dbReference type="Proteomes" id="UP000279089">
    <property type="component" value="Unassembled WGS sequence"/>
</dbReference>
<name>A0A3N4M4M8_9BACT</name>
<keyword evidence="3 5" id="KW-1133">Transmembrane helix</keyword>
<feature type="transmembrane region" description="Helical" evidence="5">
    <location>
        <begin position="78"/>
        <end position="97"/>
    </location>
</feature>
<feature type="transmembrane region" description="Helical" evidence="5">
    <location>
        <begin position="275"/>
        <end position="298"/>
    </location>
</feature>
<dbReference type="PANTHER" id="PTHR42718:SF39">
    <property type="entry name" value="ACTINORHODIN TRANSPORTER-RELATED"/>
    <property type="match status" value="1"/>
</dbReference>
<evidence type="ECO:0000256" key="1">
    <source>
        <dbReference type="ARBA" id="ARBA00004141"/>
    </source>
</evidence>
<feature type="transmembrane region" description="Helical" evidence="5">
    <location>
        <begin position="401"/>
        <end position="426"/>
    </location>
</feature>
<keyword evidence="2 5" id="KW-0812">Transmembrane</keyword>
<dbReference type="AlphaFoldDB" id="A0A3N4M4M8"/>
<feature type="transmembrane region" description="Helical" evidence="5">
    <location>
        <begin position="438"/>
        <end position="460"/>
    </location>
</feature>
<evidence type="ECO:0000256" key="2">
    <source>
        <dbReference type="ARBA" id="ARBA00022692"/>
    </source>
</evidence>
<dbReference type="InterPro" id="IPR011701">
    <property type="entry name" value="MFS"/>
</dbReference>
<accession>A0A3N4M4M8</accession>
<dbReference type="EMBL" id="RMBX01000018">
    <property type="protein sequence ID" value="RPD38084.1"/>
    <property type="molecule type" value="Genomic_DNA"/>
</dbReference>
<evidence type="ECO:0000256" key="5">
    <source>
        <dbReference type="SAM" id="Phobius"/>
    </source>
</evidence>
<dbReference type="InterPro" id="IPR036259">
    <property type="entry name" value="MFS_trans_sf"/>
</dbReference>
<dbReference type="PROSITE" id="PS50850">
    <property type="entry name" value="MFS"/>
    <property type="match status" value="1"/>
</dbReference>
<evidence type="ECO:0000256" key="3">
    <source>
        <dbReference type="ARBA" id="ARBA00022989"/>
    </source>
</evidence>
<dbReference type="CDD" id="cd17321">
    <property type="entry name" value="MFS_MMR_MDR_like"/>
    <property type="match status" value="1"/>
</dbReference>
<feature type="transmembrane region" description="Helical" evidence="5">
    <location>
        <begin position="368"/>
        <end position="389"/>
    </location>
</feature>
<dbReference type="GO" id="GO:0016020">
    <property type="term" value="C:membrane"/>
    <property type="evidence" value="ECO:0007669"/>
    <property type="project" value="UniProtKB-SubCell"/>
</dbReference>
<feature type="transmembrane region" description="Helical" evidence="5">
    <location>
        <begin position="304"/>
        <end position="326"/>
    </location>
</feature>
<sequence length="474" mass="51760">MKKNNRSGRLALVTILTAPLLYVIDIFIINMAIPAIQKGLSATNGDIQLVIAGYLLGSAAFLVTGGRAGDYLGKKKTFLWGMFFFTFTSCLCGISQTATQLNIIRFFQGISTSIMVPQSIAYINVLYMDQKKRAIAIGWYGVTLSIAAIIGQILGGYLADTTLWGIAGWRLIFLINLPAGIVSLLMIWSFLDETKKDRSQQFDYPGALILTAGLVSLIYSLTEGREKGWPLWSIALLVLAVCIFILFIRHQRHKTLQHKGPLIDISLFRIREFNLGLLTVLFHFMLHTAYLLMCAVYLQNGLGLTAFACGMYFIPHAILFMISAMAASHLIVRFGKKVLLLGAALIMVSFILQVFLFRQQPGGFCVMLLIGLYGLGNGLVLPSLLTVALGNLPEKHAGVAAGIFSTFQQTASALGISIMGGIYYYILNQTPLPDHPMAFAYGIGANILCLCVVIFILFLLPQPGKQGALSAHAA</sequence>
<evidence type="ECO:0000313" key="8">
    <source>
        <dbReference type="Proteomes" id="UP000279089"/>
    </source>
</evidence>
<comment type="subcellular location">
    <subcellularLocation>
        <location evidence="1">Membrane</location>
        <topology evidence="1">Multi-pass membrane protein</topology>
    </subcellularLocation>
</comment>
<gene>
    <name evidence="7" type="ORF">EG028_26570</name>
</gene>
<reference evidence="8" key="1">
    <citation type="submission" date="2018-11" db="EMBL/GenBank/DDBJ databases">
        <title>Chitinophaga lutea sp.nov., isolate from arsenic contaminated soil.</title>
        <authorList>
            <person name="Zong Y."/>
        </authorList>
    </citation>
    <scope>NUCLEOTIDE SEQUENCE [LARGE SCALE GENOMIC DNA]</scope>
    <source>
        <strain evidence="8">YLT18</strain>
    </source>
</reference>
<feature type="transmembrane region" description="Helical" evidence="5">
    <location>
        <begin position="338"/>
        <end position="356"/>
    </location>
</feature>
<feature type="domain" description="Major facilitator superfamily (MFS) profile" evidence="6">
    <location>
        <begin position="11"/>
        <end position="464"/>
    </location>
</feature>
<feature type="transmembrane region" description="Helical" evidence="5">
    <location>
        <begin position="137"/>
        <end position="159"/>
    </location>
</feature>
<organism evidence="7 8">
    <name type="scientific">Chitinophaga barathri</name>
    <dbReference type="NCBI Taxonomy" id="1647451"/>
    <lineage>
        <taxon>Bacteria</taxon>
        <taxon>Pseudomonadati</taxon>
        <taxon>Bacteroidota</taxon>
        <taxon>Chitinophagia</taxon>
        <taxon>Chitinophagales</taxon>
        <taxon>Chitinophagaceae</taxon>
        <taxon>Chitinophaga</taxon>
    </lineage>
</organism>
<feature type="transmembrane region" description="Helical" evidence="5">
    <location>
        <begin position="228"/>
        <end position="248"/>
    </location>
</feature>
<comment type="caution">
    <text evidence="7">The sequence shown here is derived from an EMBL/GenBank/DDBJ whole genome shotgun (WGS) entry which is preliminary data.</text>
</comment>
<proteinExistence type="predicted"/>
<evidence type="ECO:0000313" key="7">
    <source>
        <dbReference type="EMBL" id="RPD38084.1"/>
    </source>
</evidence>
<evidence type="ECO:0000256" key="4">
    <source>
        <dbReference type="ARBA" id="ARBA00023136"/>
    </source>
</evidence>
<dbReference type="GO" id="GO:0022857">
    <property type="term" value="F:transmembrane transporter activity"/>
    <property type="evidence" value="ECO:0007669"/>
    <property type="project" value="InterPro"/>
</dbReference>
<dbReference type="Pfam" id="PF07690">
    <property type="entry name" value="MFS_1"/>
    <property type="match status" value="1"/>
</dbReference>
<dbReference type="SUPFAM" id="SSF103473">
    <property type="entry name" value="MFS general substrate transporter"/>
    <property type="match status" value="1"/>
</dbReference>
<feature type="transmembrane region" description="Helical" evidence="5">
    <location>
        <begin position="171"/>
        <end position="191"/>
    </location>
</feature>
<feature type="transmembrane region" description="Helical" evidence="5">
    <location>
        <begin position="47"/>
        <end position="66"/>
    </location>
</feature>
<keyword evidence="4 5" id="KW-0472">Membrane</keyword>
<feature type="transmembrane region" description="Helical" evidence="5">
    <location>
        <begin position="203"/>
        <end position="222"/>
    </location>
</feature>
<dbReference type="Gene3D" id="1.20.1720.10">
    <property type="entry name" value="Multidrug resistance protein D"/>
    <property type="match status" value="2"/>
</dbReference>
<feature type="transmembrane region" description="Helical" evidence="5">
    <location>
        <begin position="12"/>
        <end position="35"/>
    </location>
</feature>
<feature type="transmembrane region" description="Helical" evidence="5">
    <location>
        <begin position="103"/>
        <end position="125"/>
    </location>
</feature>
<evidence type="ECO:0000259" key="6">
    <source>
        <dbReference type="PROSITE" id="PS50850"/>
    </source>
</evidence>
<dbReference type="InterPro" id="IPR020846">
    <property type="entry name" value="MFS_dom"/>
</dbReference>
<protein>
    <submittedName>
        <fullName evidence="7">MFS transporter</fullName>
    </submittedName>
</protein>
<dbReference type="PANTHER" id="PTHR42718">
    <property type="entry name" value="MAJOR FACILITATOR SUPERFAMILY MULTIDRUG TRANSPORTER MFSC"/>
    <property type="match status" value="1"/>
</dbReference>
<dbReference type="RefSeq" id="WP_120519283.1">
    <property type="nucleotide sequence ID" value="NZ_QXZY01000017.1"/>
</dbReference>
<dbReference type="PRINTS" id="PR01036">
    <property type="entry name" value="TCRTETB"/>
</dbReference>
<dbReference type="OrthoDB" id="783189at2"/>